<dbReference type="EMBL" id="SGPL01000365">
    <property type="protein sequence ID" value="THH13311.1"/>
    <property type="molecule type" value="Genomic_DNA"/>
</dbReference>
<reference evidence="2 3" key="1">
    <citation type="submission" date="2019-02" db="EMBL/GenBank/DDBJ databases">
        <title>Genome sequencing of the rare red list fungi Bondarzewia mesenterica.</title>
        <authorList>
            <person name="Buettner E."/>
            <person name="Kellner H."/>
        </authorList>
    </citation>
    <scope>NUCLEOTIDE SEQUENCE [LARGE SCALE GENOMIC DNA]</scope>
    <source>
        <strain evidence="2 3">DSM 108281</strain>
    </source>
</reference>
<evidence type="ECO:0000313" key="2">
    <source>
        <dbReference type="EMBL" id="THH13311.1"/>
    </source>
</evidence>
<dbReference type="AlphaFoldDB" id="A0A4S4LP86"/>
<organism evidence="2 3">
    <name type="scientific">Bondarzewia mesenterica</name>
    <dbReference type="NCBI Taxonomy" id="1095465"/>
    <lineage>
        <taxon>Eukaryota</taxon>
        <taxon>Fungi</taxon>
        <taxon>Dikarya</taxon>
        <taxon>Basidiomycota</taxon>
        <taxon>Agaricomycotina</taxon>
        <taxon>Agaricomycetes</taxon>
        <taxon>Russulales</taxon>
        <taxon>Bondarzewiaceae</taxon>
        <taxon>Bondarzewia</taxon>
    </lineage>
</organism>
<feature type="region of interest" description="Disordered" evidence="1">
    <location>
        <begin position="212"/>
        <end position="246"/>
    </location>
</feature>
<dbReference type="Proteomes" id="UP000310158">
    <property type="component" value="Unassembled WGS sequence"/>
</dbReference>
<feature type="region of interest" description="Disordered" evidence="1">
    <location>
        <begin position="63"/>
        <end position="126"/>
    </location>
</feature>
<evidence type="ECO:0000313" key="3">
    <source>
        <dbReference type="Proteomes" id="UP000310158"/>
    </source>
</evidence>
<feature type="compositionally biased region" description="Polar residues" evidence="1">
    <location>
        <begin position="88"/>
        <end position="98"/>
    </location>
</feature>
<name>A0A4S4LP86_9AGAM</name>
<proteinExistence type="predicted"/>
<dbReference type="OrthoDB" id="3362250at2759"/>
<sequence length="264" mass="28263">MKENATSTLLWTIHRPLRGWYIRICAPSFPSNTYISLLPVPRSSPYHATAALTFSCRTAVPRSLTTSPTVSSPPAPAPLPPTAIPAAKSQSSLDSDATLSMDDPSATKDISEAPSPYHTYPPPPTPPIILVSPPSPSSVRVKLAALTPPTPITRPTTQITNFLLAPHAQPQIPEPDPENAGFFARALRVFKNNAPTQSSSSFTLCPIPPPMLPPAPTPAGTSSGHPHMHVHPTPPSSPDTPSRLPRYDTRVHRPLHIGCARAQR</sequence>
<comment type="caution">
    <text evidence="2">The sequence shown here is derived from an EMBL/GenBank/DDBJ whole genome shotgun (WGS) entry which is preliminary data.</text>
</comment>
<feature type="compositionally biased region" description="Pro residues" evidence="1">
    <location>
        <begin position="71"/>
        <end position="83"/>
    </location>
</feature>
<accession>A0A4S4LP86</accession>
<gene>
    <name evidence="2" type="ORF">EW146_g6887</name>
</gene>
<protein>
    <submittedName>
        <fullName evidence="2">Uncharacterized protein</fullName>
    </submittedName>
</protein>
<keyword evidence="3" id="KW-1185">Reference proteome</keyword>
<evidence type="ECO:0000256" key="1">
    <source>
        <dbReference type="SAM" id="MobiDB-lite"/>
    </source>
</evidence>